<dbReference type="SUPFAM" id="SSF51735">
    <property type="entry name" value="NAD(P)-binding Rossmann-fold domains"/>
    <property type="match status" value="1"/>
</dbReference>
<dbReference type="CDD" id="cd08284">
    <property type="entry name" value="FDH_like_2"/>
    <property type="match status" value="1"/>
</dbReference>
<dbReference type="InterPro" id="IPR013154">
    <property type="entry name" value="ADH-like_N"/>
</dbReference>
<dbReference type="Gene3D" id="3.40.50.720">
    <property type="entry name" value="NAD(P)-binding Rossmann-like Domain"/>
    <property type="match status" value="1"/>
</dbReference>
<dbReference type="GO" id="GO:0016491">
    <property type="term" value="F:oxidoreductase activity"/>
    <property type="evidence" value="ECO:0007669"/>
    <property type="project" value="UniProtKB-KW"/>
</dbReference>
<dbReference type="InterPro" id="IPR002328">
    <property type="entry name" value="ADH_Zn_CS"/>
</dbReference>
<dbReference type="Pfam" id="PF00107">
    <property type="entry name" value="ADH_zinc_N"/>
    <property type="match status" value="1"/>
</dbReference>
<comment type="caution">
    <text evidence="8">The sequence shown here is derived from an EMBL/GenBank/DDBJ whole genome shotgun (WGS) entry which is preliminary data.</text>
</comment>
<dbReference type="GO" id="GO:0008270">
    <property type="term" value="F:zinc ion binding"/>
    <property type="evidence" value="ECO:0007669"/>
    <property type="project" value="InterPro"/>
</dbReference>
<dbReference type="InterPro" id="IPR013149">
    <property type="entry name" value="ADH-like_C"/>
</dbReference>
<evidence type="ECO:0000256" key="1">
    <source>
        <dbReference type="ARBA" id="ARBA00001947"/>
    </source>
</evidence>
<reference evidence="8 9" key="1">
    <citation type="submission" date="2016-12" db="EMBL/GenBank/DDBJ databases">
        <title>The genomes of Aspergillus section Nigri reveals drivers in fungal speciation.</title>
        <authorList>
            <consortium name="DOE Joint Genome Institute"/>
            <person name="Vesth T.C."/>
            <person name="Nybo J."/>
            <person name="Theobald S."/>
            <person name="Brandl J."/>
            <person name="Frisvad J.C."/>
            <person name="Nielsen K.F."/>
            <person name="Lyhne E.K."/>
            <person name="Kogle M.E."/>
            <person name="Kuo A."/>
            <person name="Riley R."/>
            <person name="Clum A."/>
            <person name="Nolan M."/>
            <person name="Lipzen A."/>
            <person name="Salamov A."/>
            <person name="Henrissat B."/>
            <person name="Wiebenga A."/>
            <person name="De Vries R.P."/>
            <person name="Grigoriev I.V."/>
            <person name="Mortensen U.H."/>
            <person name="Andersen M.R."/>
            <person name="Baker S.E."/>
        </authorList>
    </citation>
    <scope>NUCLEOTIDE SEQUENCE [LARGE SCALE GENOMIC DNA]</scope>
    <source>
        <strain evidence="8 9">CBS 117.55</strain>
    </source>
</reference>
<proteinExistence type="inferred from homology"/>
<dbReference type="InterPro" id="IPR036291">
    <property type="entry name" value="NAD(P)-bd_dom_sf"/>
</dbReference>
<comment type="cofactor">
    <cofactor evidence="1 5">
        <name>Zn(2+)</name>
        <dbReference type="ChEBI" id="CHEBI:29105"/>
    </cofactor>
</comment>
<evidence type="ECO:0000256" key="3">
    <source>
        <dbReference type="ARBA" id="ARBA00022833"/>
    </source>
</evidence>
<dbReference type="PANTHER" id="PTHR42813">
    <property type="entry name" value="ZINC-TYPE ALCOHOL DEHYDROGENASE-LIKE"/>
    <property type="match status" value="1"/>
</dbReference>
<sequence>MAATEQKETMRAVVFKGPYKVAVEERPVPRVIDAGDVVLKVGFTALCGSDLHVYRGIEPAGTGFVMGHEVTGTVVEAGEAVKSVQKGDVVVSAFTTSCGKCFYCTQGYSSRCEQNMLLGCDHLDGAQAEYLIRMAQIRIPNADGTVVKAPEGVDEKYLVLMADIFPTGYFAARNAFKNSTAEQIAQQTVVIIGCGPVGLCALINALEYKPKHVLAVDSVPSRLELARTLGAEPWNFMTDRDGLDRRVKELTEGRGADAVIEVVGLSPALKTGFELLRPWGTISSVGVHNGEIPWDGNDAYGKNLTVQMGRCPVRSVSEQALEVLKKNQHLLGFMADKIMPLSQAVEAYEIFNAMKVQKVIFEADK</sequence>
<feature type="domain" description="Alcohol dehydrogenase-like C-terminal" evidence="6">
    <location>
        <begin position="196"/>
        <end position="323"/>
    </location>
</feature>
<dbReference type="SUPFAM" id="SSF50129">
    <property type="entry name" value="GroES-like"/>
    <property type="match status" value="1"/>
</dbReference>
<keyword evidence="4" id="KW-0560">Oxidoreductase</keyword>
<protein>
    <submittedName>
        <fullName evidence="8">Alcohol dehydrogenase</fullName>
    </submittedName>
</protein>
<comment type="similarity">
    <text evidence="5">Belongs to the zinc-containing alcohol dehydrogenase family.</text>
</comment>
<dbReference type="Gene3D" id="3.90.180.10">
    <property type="entry name" value="Medium-chain alcohol dehydrogenases, catalytic domain"/>
    <property type="match status" value="1"/>
</dbReference>
<dbReference type="GeneID" id="37063013"/>
<dbReference type="PANTHER" id="PTHR42813:SF2">
    <property type="entry name" value="DEHYDROGENASE, ZINC-CONTAINING, PUTATIVE (AFU_ORTHOLOGUE AFUA_2G02810)-RELATED"/>
    <property type="match status" value="1"/>
</dbReference>
<evidence type="ECO:0000259" key="7">
    <source>
        <dbReference type="Pfam" id="PF08240"/>
    </source>
</evidence>
<evidence type="ECO:0000256" key="5">
    <source>
        <dbReference type="RuleBase" id="RU361277"/>
    </source>
</evidence>
<evidence type="ECO:0000313" key="9">
    <source>
        <dbReference type="Proteomes" id="UP000247233"/>
    </source>
</evidence>
<evidence type="ECO:0000256" key="2">
    <source>
        <dbReference type="ARBA" id="ARBA00022723"/>
    </source>
</evidence>
<dbReference type="PROSITE" id="PS00059">
    <property type="entry name" value="ADH_ZINC"/>
    <property type="match status" value="1"/>
</dbReference>
<evidence type="ECO:0000313" key="8">
    <source>
        <dbReference type="EMBL" id="PWY91073.1"/>
    </source>
</evidence>
<dbReference type="Pfam" id="PF08240">
    <property type="entry name" value="ADH_N"/>
    <property type="match status" value="1"/>
</dbReference>
<organism evidence="8 9">
    <name type="scientific">Aspergillus heteromorphus CBS 117.55</name>
    <dbReference type="NCBI Taxonomy" id="1448321"/>
    <lineage>
        <taxon>Eukaryota</taxon>
        <taxon>Fungi</taxon>
        <taxon>Dikarya</taxon>
        <taxon>Ascomycota</taxon>
        <taxon>Pezizomycotina</taxon>
        <taxon>Eurotiomycetes</taxon>
        <taxon>Eurotiomycetidae</taxon>
        <taxon>Eurotiales</taxon>
        <taxon>Aspergillaceae</taxon>
        <taxon>Aspergillus</taxon>
        <taxon>Aspergillus subgen. Circumdati</taxon>
    </lineage>
</organism>
<feature type="domain" description="Alcohol dehydrogenase-like N-terminal" evidence="7">
    <location>
        <begin position="34"/>
        <end position="135"/>
    </location>
</feature>
<dbReference type="InterPro" id="IPR011032">
    <property type="entry name" value="GroES-like_sf"/>
</dbReference>
<dbReference type="EMBL" id="MSFL01000002">
    <property type="protein sequence ID" value="PWY91073.1"/>
    <property type="molecule type" value="Genomic_DNA"/>
</dbReference>
<evidence type="ECO:0000256" key="4">
    <source>
        <dbReference type="ARBA" id="ARBA00023002"/>
    </source>
</evidence>
<dbReference type="STRING" id="1448321.A0A317WXJ7"/>
<dbReference type="OrthoDB" id="442947at2759"/>
<dbReference type="AlphaFoldDB" id="A0A317WXJ7"/>
<evidence type="ECO:0000259" key="6">
    <source>
        <dbReference type="Pfam" id="PF00107"/>
    </source>
</evidence>
<keyword evidence="3 5" id="KW-0862">Zinc</keyword>
<gene>
    <name evidence="8" type="ORF">BO70DRAFT_329301</name>
</gene>
<dbReference type="VEuPathDB" id="FungiDB:BO70DRAFT_329301"/>
<dbReference type="Proteomes" id="UP000247233">
    <property type="component" value="Unassembled WGS sequence"/>
</dbReference>
<keyword evidence="2 5" id="KW-0479">Metal-binding</keyword>
<accession>A0A317WXJ7</accession>
<dbReference type="RefSeq" id="XP_025403516.1">
    <property type="nucleotide sequence ID" value="XM_025540776.1"/>
</dbReference>
<name>A0A317WXJ7_9EURO</name>
<keyword evidence="9" id="KW-1185">Reference proteome</keyword>